<evidence type="ECO:0000256" key="2">
    <source>
        <dbReference type="ARBA" id="ARBA00023125"/>
    </source>
</evidence>
<sequence>MKKILIVDDEPRTREGIRKTLESWSSGQHEIETSASAVEALERLRINNAHLVITDIRMPEISGLDLIEQIHDSPVPPVVIIISGHAEFDYAQRALKYGVVEYLLKPIDKKKLVSAAELALQRYEDQNQVKKMKKLVDPKLMATTQEERKYSLPVQEAIDYLEQHLHEPVSLRDLSEVLHMNTSYLSALFKEQTGLTFSDYLTRKRLQRAKELLLNTRHSINEISEMVGYQTPKYFVKVFRTAENVSPGRYRQHMLEGSEEKIQ</sequence>
<dbReference type="Pfam" id="PF12833">
    <property type="entry name" value="HTH_18"/>
    <property type="match status" value="1"/>
</dbReference>
<dbReference type="Gene3D" id="3.40.50.2300">
    <property type="match status" value="1"/>
</dbReference>
<dbReference type="EMBL" id="CP118101">
    <property type="protein sequence ID" value="WDH82991.1"/>
    <property type="molecule type" value="Genomic_DNA"/>
</dbReference>
<protein>
    <submittedName>
        <fullName evidence="7">Response regulator</fullName>
    </submittedName>
</protein>
<dbReference type="Proteomes" id="UP001220962">
    <property type="component" value="Chromosome"/>
</dbReference>
<dbReference type="EMBL" id="CP118108">
    <property type="protein sequence ID" value="WDI02736.1"/>
    <property type="molecule type" value="Genomic_DNA"/>
</dbReference>
<dbReference type="InterPro" id="IPR011006">
    <property type="entry name" value="CheY-like_superfamily"/>
</dbReference>
<dbReference type="GO" id="GO:0003700">
    <property type="term" value="F:DNA-binding transcription factor activity"/>
    <property type="evidence" value="ECO:0007669"/>
    <property type="project" value="InterPro"/>
</dbReference>
<name>A0AAX3MZX2_9BACL</name>
<evidence type="ECO:0000259" key="6">
    <source>
        <dbReference type="PROSITE" id="PS50110"/>
    </source>
</evidence>
<evidence type="ECO:0000256" key="3">
    <source>
        <dbReference type="ARBA" id="ARBA00023163"/>
    </source>
</evidence>
<keyword evidence="2" id="KW-0238">DNA-binding</keyword>
<gene>
    <name evidence="7" type="ORF">PUW23_01725</name>
    <name evidence="8" type="ORF">PUW25_01730</name>
</gene>
<dbReference type="RefSeq" id="WP_274337938.1">
    <property type="nucleotide sequence ID" value="NZ_CP118101.1"/>
</dbReference>
<evidence type="ECO:0000259" key="5">
    <source>
        <dbReference type="PROSITE" id="PS01124"/>
    </source>
</evidence>
<dbReference type="InterPro" id="IPR009057">
    <property type="entry name" value="Homeodomain-like_sf"/>
</dbReference>
<dbReference type="SUPFAM" id="SSF52172">
    <property type="entry name" value="CheY-like"/>
    <property type="match status" value="1"/>
</dbReference>
<proteinExistence type="predicted"/>
<feature type="domain" description="Response regulatory" evidence="6">
    <location>
        <begin position="3"/>
        <end position="120"/>
    </location>
</feature>
<accession>A0AAX3MZX2</accession>
<dbReference type="AlphaFoldDB" id="A0AAX3MZX2"/>
<dbReference type="InterPro" id="IPR018060">
    <property type="entry name" value="HTH_AraC"/>
</dbReference>
<feature type="domain" description="HTH araC/xylS-type" evidence="5">
    <location>
        <begin position="155"/>
        <end position="253"/>
    </location>
</feature>
<dbReference type="PROSITE" id="PS01124">
    <property type="entry name" value="HTH_ARAC_FAMILY_2"/>
    <property type="match status" value="1"/>
</dbReference>
<feature type="modified residue" description="4-aspartylphosphate" evidence="4">
    <location>
        <position position="55"/>
    </location>
</feature>
<evidence type="ECO:0000313" key="8">
    <source>
        <dbReference type="EMBL" id="WDI02736.1"/>
    </source>
</evidence>
<dbReference type="GO" id="GO:0000160">
    <property type="term" value="P:phosphorelay signal transduction system"/>
    <property type="evidence" value="ECO:0007669"/>
    <property type="project" value="InterPro"/>
</dbReference>
<dbReference type="SMART" id="SM00448">
    <property type="entry name" value="REC"/>
    <property type="match status" value="1"/>
</dbReference>
<evidence type="ECO:0000313" key="10">
    <source>
        <dbReference type="Proteomes" id="UP001221519"/>
    </source>
</evidence>
<dbReference type="SMART" id="SM00342">
    <property type="entry name" value="HTH_ARAC"/>
    <property type="match status" value="1"/>
</dbReference>
<dbReference type="PROSITE" id="PS50110">
    <property type="entry name" value="RESPONSE_REGULATORY"/>
    <property type="match status" value="1"/>
</dbReference>
<dbReference type="PANTHER" id="PTHR43280">
    <property type="entry name" value="ARAC-FAMILY TRANSCRIPTIONAL REGULATOR"/>
    <property type="match status" value="1"/>
</dbReference>
<evidence type="ECO:0000256" key="1">
    <source>
        <dbReference type="ARBA" id="ARBA00023015"/>
    </source>
</evidence>
<evidence type="ECO:0000313" key="7">
    <source>
        <dbReference type="EMBL" id="WDH82991.1"/>
    </source>
</evidence>
<evidence type="ECO:0000313" key="9">
    <source>
        <dbReference type="Proteomes" id="UP001220962"/>
    </source>
</evidence>
<keyword evidence="4" id="KW-0597">Phosphoprotein</keyword>
<dbReference type="Pfam" id="PF00072">
    <property type="entry name" value="Response_reg"/>
    <property type="match status" value="1"/>
</dbReference>
<dbReference type="InterPro" id="IPR018062">
    <property type="entry name" value="HTH_AraC-typ_CS"/>
</dbReference>
<dbReference type="Gene3D" id="1.10.10.60">
    <property type="entry name" value="Homeodomain-like"/>
    <property type="match status" value="2"/>
</dbReference>
<dbReference type="Proteomes" id="UP001221519">
    <property type="component" value="Chromosome"/>
</dbReference>
<keyword evidence="10" id="KW-1185">Reference proteome</keyword>
<dbReference type="SUPFAM" id="SSF46689">
    <property type="entry name" value="Homeodomain-like"/>
    <property type="match status" value="2"/>
</dbReference>
<dbReference type="PANTHER" id="PTHR43280:SF28">
    <property type="entry name" value="HTH-TYPE TRANSCRIPTIONAL ACTIVATOR RHAS"/>
    <property type="match status" value="1"/>
</dbReference>
<evidence type="ECO:0000256" key="4">
    <source>
        <dbReference type="PROSITE-ProRule" id="PRU00169"/>
    </source>
</evidence>
<organism evidence="7 9">
    <name type="scientific">Paenibacillus urinalis</name>
    <dbReference type="NCBI Taxonomy" id="521520"/>
    <lineage>
        <taxon>Bacteria</taxon>
        <taxon>Bacillati</taxon>
        <taxon>Bacillota</taxon>
        <taxon>Bacilli</taxon>
        <taxon>Bacillales</taxon>
        <taxon>Paenibacillaceae</taxon>
        <taxon>Paenibacillus</taxon>
    </lineage>
</organism>
<dbReference type="InterPro" id="IPR001789">
    <property type="entry name" value="Sig_transdc_resp-reg_receiver"/>
</dbReference>
<keyword evidence="1" id="KW-0805">Transcription regulation</keyword>
<dbReference type="PROSITE" id="PS00041">
    <property type="entry name" value="HTH_ARAC_FAMILY_1"/>
    <property type="match status" value="1"/>
</dbReference>
<dbReference type="GO" id="GO:0043565">
    <property type="term" value="F:sequence-specific DNA binding"/>
    <property type="evidence" value="ECO:0007669"/>
    <property type="project" value="InterPro"/>
</dbReference>
<dbReference type="CDD" id="cd17536">
    <property type="entry name" value="REC_YesN-like"/>
    <property type="match status" value="1"/>
</dbReference>
<reference evidence="7 10" key="1">
    <citation type="submission" date="2023-02" db="EMBL/GenBank/DDBJ databases">
        <title>Pathogen: clinical or host-associated sample.</title>
        <authorList>
            <person name="Hergert J."/>
            <person name="Casey R."/>
            <person name="Wagner J."/>
            <person name="Young E.L."/>
            <person name="Oakeson K.F."/>
        </authorList>
    </citation>
    <scope>NUCLEOTIDE SEQUENCE</scope>
    <source>
        <strain evidence="8 10">2022CK-00829</strain>
        <strain evidence="7">2022CK-00830</strain>
    </source>
</reference>
<keyword evidence="3" id="KW-0804">Transcription</keyword>